<evidence type="ECO:0000313" key="1">
    <source>
        <dbReference type="EMBL" id="OIN56228.1"/>
    </source>
</evidence>
<keyword evidence="2" id="KW-1185">Reference proteome</keyword>
<protein>
    <submittedName>
        <fullName evidence="1">Uncharacterized protein</fullName>
    </submittedName>
</protein>
<gene>
    <name evidence="1" type="ORF">BLX24_25870</name>
</gene>
<sequence length="223" mass="25912">MKSIIITTLTIFIALTSVFGQDRKDSLLVFVGKKIEVTYSPEEKKPPRVVTWITGNDTSYVKDFSISMDSRYVAKYKILQMVHGSYKADTIVFFVFDHYGTPAFSRYQTVLLFVSTYNGALYHEKYQFYSLYRTKNGKWASPYSSVGYNHPFTDSITVKPERILFKKKVSYPVDNLTSEDRKRLYPEPYYKIKNGRATAIYGNYVDDLFTLKQQTVLKARGIY</sequence>
<dbReference type="OrthoDB" id="6023725at2"/>
<dbReference type="Proteomes" id="UP000181790">
    <property type="component" value="Unassembled WGS sequence"/>
</dbReference>
<accession>A0A1S2VE89</accession>
<dbReference type="RefSeq" id="WP_071506132.1">
    <property type="nucleotide sequence ID" value="NZ_MORL01000026.1"/>
</dbReference>
<dbReference type="AlphaFoldDB" id="A0A1S2VE89"/>
<dbReference type="EMBL" id="MORL01000026">
    <property type="protein sequence ID" value="OIN56228.1"/>
    <property type="molecule type" value="Genomic_DNA"/>
</dbReference>
<reference evidence="1 2" key="1">
    <citation type="submission" date="2016-10" db="EMBL/GenBank/DDBJ databases">
        <title>Arsenicibacter rosenii gen. nov., sp. nov., an efficient arsenic-methylating bacterium isolated from an arsenic-contaminated paddy soil.</title>
        <authorList>
            <person name="Huang K."/>
        </authorList>
    </citation>
    <scope>NUCLEOTIDE SEQUENCE [LARGE SCALE GENOMIC DNA]</scope>
    <source>
        <strain evidence="1 2">SM-1</strain>
    </source>
</reference>
<organism evidence="1 2">
    <name type="scientific">Arsenicibacter rosenii</name>
    <dbReference type="NCBI Taxonomy" id="1750698"/>
    <lineage>
        <taxon>Bacteria</taxon>
        <taxon>Pseudomonadati</taxon>
        <taxon>Bacteroidota</taxon>
        <taxon>Cytophagia</taxon>
        <taxon>Cytophagales</taxon>
        <taxon>Spirosomataceae</taxon>
        <taxon>Arsenicibacter</taxon>
    </lineage>
</organism>
<proteinExistence type="predicted"/>
<name>A0A1S2VE89_9BACT</name>
<comment type="caution">
    <text evidence="1">The sequence shown here is derived from an EMBL/GenBank/DDBJ whole genome shotgun (WGS) entry which is preliminary data.</text>
</comment>
<evidence type="ECO:0000313" key="2">
    <source>
        <dbReference type="Proteomes" id="UP000181790"/>
    </source>
</evidence>